<proteinExistence type="predicted"/>
<protein>
    <submittedName>
        <fullName evidence="2">Uncharacterized protein</fullName>
    </submittedName>
</protein>
<evidence type="ECO:0000256" key="1">
    <source>
        <dbReference type="SAM" id="Coils"/>
    </source>
</evidence>
<dbReference type="EnsemblPlants" id="MELO3C008948.2.1">
    <property type="protein sequence ID" value="MELO3C008948.2.1"/>
    <property type="gene ID" value="MELO3C008948.2"/>
</dbReference>
<dbReference type="Gramene" id="MELO3C008948.2.1">
    <property type="protein sequence ID" value="MELO3C008948.2.1"/>
    <property type="gene ID" value="MELO3C008948.2"/>
</dbReference>
<keyword evidence="1" id="KW-0175">Coiled coil</keyword>
<organism evidence="2">
    <name type="scientific">Cucumis melo</name>
    <name type="common">Muskmelon</name>
    <dbReference type="NCBI Taxonomy" id="3656"/>
    <lineage>
        <taxon>Eukaryota</taxon>
        <taxon>Viridiplantae</taxon>
        <taxon>Streptophyta</taxon>
        <taxon>Embryophyta</taxon>
        <taxon>Tracheophyta</taxon>
        <taxon>Spermatophyta</taxon>
        <taxon>Magnoliopsida</taxon>
        <taxon>eudicotyledons</taxon>
        <taxon>Gunneridae</taxon>
        <taxon>Pentapetalae</taxon>
        <taxon>rosids</taxon>
        <taxon>fabids</taxon>
        <taxon>Cucurbitales</taxon>
        <taxon>Cucurbitaceae</taxon>
        <taxon>Benincaseae</taxon>
        <taxon>Cucumis</taxon>
    </lineage>
</organism>
<evidence type="ECO:0000313" key="2">
    <source>
        <dbReference type="EnsemblPlants" id="MELO3C008948.2.1"/>
    </source>
</evidence>
<sequence length="122" mass="14217">MFQVNPDFLYYLHGRHRATLQYDVGRDIFLLHNIKFKIDKANARISNANEELRLVETNSSATKNMTATKLKIPEPKTFNGSRKAKELENFLWDIEKYFKAAHIPKQGREGMASIYLYGHTKL</sequence>
<dbReference type="AlphaFoldDB" id="A0A9I9CV55"/>
<feature type="coiled-coil region" evidence="1">
    <location>
        <begin position="31"/>
        <end position="58"/>
    </location>
</feature>
<name>A0A9I9CV55_CUCME</name>
<reference evidence="2" key="1">
    <citation type="submission" date="2023-03" db="UniProtKB">
        <authorList>
            <consortium name="EnsemblPlants"/>
        </authorList>
    </citation>
    <scope>IDENTIFICATION</scope>
</reference>
<accession>A0A9I9CV55</accession>